<dbReference type="EMBL" id="CAJPVJ010001127">
    <property type="protein sequence ID" value="CAG2164102.1"/>
    <property type="molecule type" value="Genomic_DNA"/>
</dbReference>
<dbReference type="Proteomes" id="UP000728032">
    <property type="component" value="Unassembled WGS sequence"/>
</dbReference>
<evidence type="ECO:0000313" key="1">
    <source>
        <dbReference type="EMBL" id="CAD7642569.1"/>
    </source>
</evidence>
<keyword evidence="2" id="KW-1185">Reference proteome</keyword>
<dbReference type="EMBL" id="OC915952">
    <property type="protein sequence ID" value="CAD7642569.1"/>
    <property type="molecule type" value="Genomic_DNA"/>
</dbReference>
<proteinExistence type="predicted"/>
<name>A0A7R9QE65_9ACAR</name>
<sequence>MTFQDQKEFLEINNTKGTAYFNSLVIPVLATIGKQIMDIWKPLLLIGESLVHILQNDLTAQMVDRDVMNVDTIDDLFDDRLEFSTPIRGIDFPTLG</sequence>
<organism evidence="1">
    <name type="scientific">Oppiella nova</name>
    <dbReference type="NCBI Taxonomy" id="334625"/>
    <lineage>
        <taxon>Eukaryota</taxon>
        <taxon>Metazoa</taxon>
        <taxon>Ecdysozoa</taxon>
        <taxon>Arthropoda</taxon>
        <taxon>Chelicerata</taxon>
        <taxon>Arachnida</taxon>
        <taxon>Acari</taxon>
        <taxon>Acariformes</taxon>
        <taxon>Sarcoptiformes</taxon>
        <taxon>Oribatida</taxon>
        <taxon>Brachypylina</taxon>
        <taxon>Oppioidea</taxon>
        <taxon>Oppiidae</taxon>
        <taxon>Oppiella</taxon>
    </lineage>
</organism>
<accession>A0A7R9QE65</accession>
<gene>
    <name evidence="1" type="ORF">ONB1V03_LOCUS3662</name>
</gene>
<dbReference type="AlphaFoldDB" id="A0A7R9QE65"/>
<protein>
    <submittedName>
        <fullName evidence="1">Uncharacterized protein</fullName>
    </submittedName>
</protein>
<evidence type="ECO:0000313" key="2">
    <source>
        <dbReference type="Proteomes" id="UP000728032"/>
    </source>
</evidence>
<reference evidence="1" key="1">
    <citation type="submission" date="2020-11" db="EMBL/GenBank/DDBJ databases">
        <authorList>
            <person name="Tran Van P."/>
        </authorList>
    </citation>
    <scope>NUCLEOTIDE SEQUENCE</scope>
</reference>